<feature type="transmembrane region" description="Helical" evidence="1">
    <location>
        <begin position="59"/>
        <end position="82"/>
    </location>
</feature>
<dbReference type="RefSeq" id="WP_200273759.1">
    <property type="nucleotide sequence ID" value="NZ_JAENIJ010000054.1"/>
</dbReference>
<organism evidence="2 3">
    <name type="scientific">Luteolibacter pohnpeiensis</name>
    <dbReference type="NCBI Taxonomy" id="454153"/>
    <lineage>
        <taxon>Bacteria</taxon>
        <taxon>Pseudomonadati</taxon>
        <taxon>Verrucomicrobiota</taxon>
        <taxon>Verrucomicrobiia</taxon>
        <taxon>Verrucomicrobiales</taxon>
        <taxon>Verrucomicrobiaceae</taxon>
        <taxon>Luteolibacter</taxon>
    </lineage>
</organism>
<dbReference type="Proteomes" id="UP000603141">
    <property type="component" value="Unassembled WGS sequence"/>
</dbReference>
<keyword evidence="3" id="KW-1185">Reference proteome</keyword>
<gene>
    <name evidence="2" type="ORF">JIN85_18965</name>
</gene>
<name>A0A934SAP2_9BACT</name>
<evidence type="ECO:0000313" key="3">
    <source>
        <dbReference type="Proteomes" id="UP000603141"/>
    </source>
</evidence>
<evidence type="ECO:0000256" key="1">
    <source>
        <dbReference type="SAM" id="Phobius"/>
    </source>
</evidence>
<dbReference type="EMBL" id="JAENIJ010000054">
    <property type="protein sequence ID" value="MBK1884505.1"/>
    <property type="molecule type" value="Genomic_DNA"/>
</dbReference>
<sequence>MSEPNPYAPPETIDSIPVRPNGIKAIVTAWEKLRLVYNGLLLIPGIVVFVLFSRTSLPIHVLTMLSILFGIGANLAFFLGPLAELYLSAFFFQETPSRSARRLLFSAGLIVSLGIILLAALVAIGVNL</sequence>
<keyword evidence="1" id="KW-0472">Membrane</keyword>
<keyword evidence="1" id="KW-0812">Transmembrane</keyword>
<accession>A0A934SAP2</accession>
<reference evidence="2" key="1">
    <citation type="submission" date="2021-01" db="EMBL/GenBank/DDBJ databases">
        <title>Modified the classification status of verrucomicrobia.</title>
        <authorList>
            <person name="Feng X."/>
        </authorList>
    </citation>
    <scope>NUCLEOTIDE SEQUENCE</scope>
    <source>
        <strain evidence="2">KCTC 22041</strain>
    </source>
</reference>
<comment type="caution">
    <text evidence="2">The sequence shown here is derived from an EMBL/GenBank/DDBJ whole genome shotgun (WGS) entry which is preliminary data.</text>
</comment>
<dbReference type="AlphaFoldDB" id="A0A934SAP2"/>
<keyword evidence="1" id="KW-1133">Transmembrane helix</keyword>
<feature type="transmembrane region" description="Helical" evidence="1">
    <location>
        <begin position="35"/>
        <end position="53"/>
    </location>
</feature>
<evidence type="ECO:0000313" key="2">
    <source>
        <dbReference type="EMBL" id="MBK1884505.1"/>
    </source>
</evidence>
<protein>
    <submittedName>
        <fullName evidence="2">Uncharacterized protein</fullName>
    </submittedName>
</protein>
<feature type="transmembrane region" description="Helical" evidence="1">
    <location>
        <begin position="103"/>
        <end position="126"/>
    </location>
</feature>
<proteinExistence type="predicted"/>